<keyword evidence="3" id="KW-1185">Reference proteome</keyword>
<keyword evidence="1" id="KW-0472">Membrane</keyword>
<keyword evidence="1" id="KW-0812">Transmembrane</keyword>
<name>A0ABT3YDT6_9HYPH</name>
<reference evidence="2" key="1">
    <citation type="submission" date="2022-10" db="EMBL/GenBank/DDBJ databases">
        <title>Hoeflea sp. J2-29, isolated from marine algae.</title>
        <authorList>
            <person name="Kristyanto S."/>
            <person name="Kim J.M."/>
            <person name="Jeon C.O."/>
        </authorList>
    </citation>
    <scope>NUCLEOTIDE SEQUENCE</scope>
    <source>
        <strain evidence="2">J2-29</strain>
    </source>
</reference>
<dbReference type="EMBL" id="JAOVZQ010000001">
    <property type="protein sequence ID" value="MCY0094051.1"/>
    <property type="molecule type" value="Genomic_DNA"/>
</dbReference>
<evidence type="ECO:0000313" key="2">
    <source>
        <dbReference type="EMBL" id="MCY0094051.1"/>
    </source>
</evidence>
<protein>
    <submittedName>
        <fullName evidence="2">Uncharacterized protein</fullName>
    </submittedName>
</protein>
<accession>A0ABT3YDT6</accession>
<feature type="transmembrane region" description="Helical" evidence="1">
    <location>
        <begin position="12"/>
        <end position="36"/>
    </location>
</feature>
<evidence type="ECO:0000313" key="3">
    <source>
        <dbReference type="Proteomes" id="UP001081283"/>
    </source>
</evidence>
<proteinExistence type="predicted"/>
<dbReference type="Proteomes" id="UP001081283">
    <property type="component" value="Unassembled WGS sequence"/>
</dbReference>
<dbReference type="RefSeq" id="WP_267611992.1">
    <property type="nucleotide sequence ID" value="NZ_JAOVZQ010000001.1"/>
</dbReference>
<keyword evidence="1" id="KW-1133">Transmembrane helix</keyword>
<comment type="caution">
    <text evidence="2">The sequence shown here is derived from an EMBL/GenBank/DDBJ whole genome shotgun (WGS) entry which is preliminary data.</text>
</comment>
<organism evidence="2 3">
    <name type="scientific">Hoeflea ulvae</name>
    <dbReference type="NCBI Taxonomy" id="2983764"/>
    <lineage>
        <taxon>Bacteria</taxon>
        <taxon>Pseudomonadati</taxon>
        <taxon>Pseudomonadota</taxon>
        <taxon>Alphaproteobacteria</taxon>
        <taxon>Hyphomicrobiales</taxon>
        <taxon>Rhizobiaceae</taxon>
        <taxon>Hoeflea</taxon>
    </lineage>
</organism>
<evidence type="ECO:0000256" key="1">
    <source>
        <dbReference type="SAM" id="Phobius"/>
    </source>
</evidence>
<sequence length="49" mass="5395">MAEHEDNGPEGLTMLISTLALAMSIAMMVSAIVILYNETLARKQPRSFE</sequence>
<gene>
    <name evidence="2" type="ORF">OEG82_08465</name>
</gene>